<feature type="compositionally biased region" description="Basic residues" evidence="1">
    <location>
        <begin position="595"/>
        <end position="610"/>
    </location>
</feature>
<dbReference type="GO" id="GO:0016567">
    <property type="term" value="P:protein ubiquitination"/>
    <property type="evidence" value="ECO:0007669"/>
    <property type="project" value="UniProtKB-UniPathway"/>
</dbReference>
<evidence type="ECO:0000313" key="3">
    <source>
        <dbReference type="EMBL" id="AVK74985.1"/>
    </source>
</evidence>
<protein>
    <recommendedName>
        <fullName evidence="2">E3 ubiquitin-protein ligase TTC3/DZIP3 domain-containing protein</fullName>
    </recommendedName>
</protein>
<feature type="region of interest" description="Disordered" evidence="1">
    <location>
        <begin position="28"/>
        <end position="53"/>
    </location>
</feature>
<dbReference type="KEGG" id="vg:36844126"/>
<organism evidence="3">
    <name type="scientific">Pandoravirus quercus</name>
    <dbReference type="NCBI Taxonomy" id="2107709"/>
    <lineage>
        <taxon>Viruses</taxon>
        <taxon>Pandoravirus</taxon>
    </lineage>
</organism>
<feature type="compositionally biased region" description="Low complexity" evidence="1">
    <location>
        <begin position="315"/>
        <end position="324"/>
    </location>
</feature>
<reference evidence="3" key="1">
    <citation type="journal article" date="2018" name="Nat. Commun.">
        <title>Diversity and evolution of the emerging Pandoraviridae family.</title>
        <authorList>
            <person name="Legendre M."/>
            <person name="Fabre E."/>
            <person name="Poirot O."/>
            <person name="Jeudy S."/>
            <person name="Lartigue A."/>
            <person name="Alempic J.M."/>
            <person name="Beucher L."/>
            <person name="Philippe N."/>
            <person name="Bertaux L."/>
            <person name="Christo-Foroux E."/>
            <person name="Labadie K."/>
            <person name="Coute Y."/>
            <person name="Abergel C."/>
            <person name="Claverie J.M."/>
        </authorList>
    </citation>
    <scope>NUCLEOTIDE SEQUENCE [LARGE SCALE GENOMIC DNA]</scope>
    <source>
        <strain evidence="3">Quercus</strain>
    </source>
</reference>
<accession>A0A2U7U9C4</accession>
<feature type="compositionally biased region" description="Polar residues" evidence="1">
    <location>
        <begin position="28"/>
        <end position="41"/>
    </location>
</feature>
<evidence type="ECO:0000256" key="1">
    <source>
        <dbReference type="SAM" id="MobiDB-lite"/>
    </source>
</evidence>
<proteinExistence type="predicted"/>
<evidence type="ECO:0000259" key="2">
    <source>
        <dbReference type="Pfam" id="PF19179"/>
    </source>
</evidence>
<dbReference type="EMBL" id="MG011689">
    <property type="protein sequence ID" value="AVK74985.1"/>
    <property type="molecule type" value="Genomic_DNA"/>
</dbReference>
<dbReference type="RefSeq" id="YP_009483254.1">
    <property type="nucleotide sequence ID" value="NC_037667.1"/>
</dbReference>
<dbReference type="GeneID" id="36844126"/>
<gene>
    <name evidence="3" type="ORF">pqer_cds_563</name>
</gene>
<feature type="region of interest" description="Disordered" evidence="1">
    <location>
        <begin position="568"/>
        <end position="610"/>
    </location>
</feature>
<dbReference type="Proteomes" id="UP000248852">
    <property type="component" value="Segment"/>
</dbReference>
<name>A0A2U7U9C4_9VIRU</name>
<sequence length="646" mass="70275">MSQTICSCRICAFKAAYMARVMRKRGKTLSTRAPTAEPSSNSKDDDNKVTDQSADNGIPARILGAPGHHVAGFVVSLAHTMPTLAAMAPRAIVVAACMGLGWSNGPLVIEMISGVKASWMRCIVAMPPLAQRSCLLWLASDSRGRECRQCLRAEDTLCVRAAHAYWLDAGCATLAIVAVRSSAPCRACTRHAFMEHDSLPRTWAFMNAKGWKRKNGFTHLPQVAWTVQRNGTLVDPRGRMRDWTPVYPPPSWQSTVRALPDTDSLAPLPDPISLLISRRSFSDTLSAWIASYAPADERDRLFAPRPSQPAPPPVDSVVVPASRVRPPKVPRPSTRSERPKPPTPQPKRPVIVYTAHGSEATAPDVASSTDKVDTTRCAAVAQTPRPRLVCGSGMRCPAPSQMVCTDKRHVRTECDAGCRTCYHGACWRNRRVNLPDDDDVSSHTEPCPTPDCWGALVRVISVGGTNLVKHVIWSRLDDSLSLGLRAPAADGAGDRQVVIHRDVQQIHSRNKPLAGDGAADAFVGAMVEPAREHRAAIETPITDPLPQNAVLTTTTRCDRLVLVTTPHANHTTRGGADRDADNGPPSVYHADGGAGRKKTPRVRAQKRQRVRARERATWCAAVADGPLVVDPATDDDDLLWPEFFRP</sequence>
<dbReference type="InterPro" id="IPR043866">
    <property type="entry name" value="TTC3/DZIP3_dom"/>
</dbReference>
<feature type="domain" description="E3 ubiquitin-protein ligase TTC3/DZIP3" evidence="2">
    <location>
        <begin position="381"/>
        <end position="469"/>
    </location>
</feature>
<feature type="region of interest" description="Disordered" evidence="1">
    <location>
        <begin position="301"/>
        <end position="349"/>
    </location>
</feature>
<dbReference type="Pfam" id="PF19179">
    <property type="entry name" value="TTC3_DZIP3_dom"/>
    <property type="match status" value="1"/>
</dbReference>
<dbReference type="UniPathway" id="UPA00143"/>